<protein>
    <submittedName>
        <fullName evidence="2">Uncharacterized protein</fullName>
    </submittedName>
</protein>
<evidence type="ECO:0000256" key="1">
    <source>
        <dbReference type="SAM" id="MobiDB-lite"/>
    </source>
</evidence>
<proteinExistence type="predicted"/>
<evidence type="ECO:0000313" key="2">
    <source>
        <dbReference type="EMBL" id="CEK92382.1"/>
    </source>
</evidence>
<feature type="region of interest" description="Disordered" evidence="1">
    <location>
        <begin position="32"/>
        <end position="53"/>
    </location>
</feature>
<organism evidence="2">
    <name type="scientific">Arion vulgaris</name>
    <dbReference type="NCBI Taxonomy" id="1028688"/>
    <lineage>
        <taxon>Eukaryota</taxon>
        <taxon>Metazoa</taxon>
        <taxon>Spiralia</taxon>
        <taxon>Lophotrochozoa</taxon>
        <taxon>Mollusca</taxon>
        <taxon>Gastropoda</taxon>
        <taxon>Heterobranchia</taxon>
        <taxon>Euthyneura</taxon>
        <taxon>Panpulmonata</taxon>
        <taxon>Eupulmonata</taxon>
        <taxon>Stylommatophora</taxon>
        <taxon>Helicina</taxon>
        <taxon>Arionoidea</taxon>
        <taxon>Arionidae</taxon>
        <taxon>Arion</taxon>
    </lineage>
</organism>
<gene>
    <name evidence="2" type="primary">ORF187961</name>
</gene>
<sequence>MLTLTSNINIKFIKSQNQLKMMMTSDYETCKSSCTTTTGDNNHGSTDSSLSLS</sequence>
<dbReference type="EMBL" id="HACG01045517">
    <property type="protein sequence ID" value="CEK92382.1"/>
    <property type="molecule type" value="Transcribed_RNA"/>
</dbReference>
<accession>A0A0B7BHM2</accession>
<dbReference type="AlphaFoldDB" id="A0A0B7BHM2"/>
<name>A0A0B7BHM2_9EUPU</name>
<reference evidence="2" key="1">
    <citation type="submission" date="2014-12" db="EMBL/GenBank/DDBJ databases">
        <title>Insight into the proteome of Arion vulgaris.</title>
        <authorList>
            <person name="Aradska J."/>
            <person name="Bulat T."/>
            <person name="Smidak R."/>
            <person name="Sarate P."/>
            <person name="Gangsoo J."/>
            <person name="Sialana F."/>
            <person name="Bilban M."/>
            <person name="Lubec G."/>
        </authorList>
    </citation>
    <scope>NUCLEOTIDE SEQUENCE</scope>
    <source>
        <tissue evidence="2">Skin</tissue>
    </source>
</reference>